<comment type="caution">
    <text evidence="2">The sequence shown here is derived from an EMBL/GenBank/DDBJ whole genome shotgun (WGS) entry which is preliminary data.</text>
</comment>
<feature type="domain" description="Fe2OG dioxygenase" evidence="1">
    <location>
        <begin position="90"/>
        <end position="187"/>
    </location>
</feature>
<dbReference type="GO" id="GO:0006307">
    <property type="term" value="P:DNA alkylation repair"/>
    <property type="evidence" value="ECO:0007669"/>
    <property type="project" value="InterPro"/>
</dbReference>
<evidence type="ECO:0000313" key="2">
    <source>
        <dbReference type="EMBL" id="RQW63205.1"/>
    </source>
</evidence>
<accession>A0A3N9TI48</accession>
<dbReference type="EMBL" id="RJVQ01000003">
    <property type="protein sequence ID" value="RQW63205.1"/>
    <property type="molecule type" value="Genomic_DNA"/>
</dbReference>
<dbReference type="SUPFAM" id="SSF51197">
    <property type="entry name" value="Clavaminate synthase-like"/>
    <property type="match status" value="1"/>
</dbReference>
<dbReference type="InterPro" id="IPR005123">
    <property type="entry name" value="Oxoglu/Fe-dep_dioxygenase_dom"/>
</dbReference>
<keyword evidence="2" id="KW-0223">Dioxygenase</keyword>
<dbReference type="OrthoDB" id="190276at2"/>
<dbReference type="AlphaFoldDB" id="A0A3N9TI48"/>
<gene>
    <name evidence="2" type="ORF">EES38_08105</name>
</gene>
<dbReference type="InterPro" id="IPR032854">
    <property type="entry name" value="ALKBH3"/>
</dbReference>
<dbReference type="RefSeq" id="WP_124936676.1">
    <property type="nucleotide sequence ID" value="NZ_RJVQ01000003.1"/>
</dbReference>
<evidence type="ECO:0000313" key="3">
    <source>
        <dbReference type="Proteomes" id="UP000281112"/>
    </source>
</evidence>
<dbReference type="PROSITE" id="PS51471">
    <property type="entry name" value="FE2OG_OXY"/>
    <property type="match status" value="1"/>
</dbReference>
<dbReference type="PANTHER" id="PTHR31212:SF4">
    <property type="entry name" value="ALPHA-KETOGLUTARATE-DEPENDENT DIOXYGENASE ALKB HOMOLOG 3"/>
    <property type="match status" value="1"/>
</dbReference>
<keyword evidence="2" id="KW-0560">Oxidoreductase</keyword>
<protein>
    <submittedName>
        <fullName evidence="2">Alpha-ketoglutarate-dependent dioxygenase AlkB</fullName>
    </submittedName>
</protein>
<dbReference type="PANTHER" id="PTHR31212">
    <property type="entry name" value="ALPHA-KETOGLUTARATE-DEPENDENT DIOXYGENASE ALKB HOMOLOG 3"/>
    <property type="match status" value="1"/>
</dbReference>
<dbReference type="GO" id="GO:0051213">
    <property type="term" value="F:dioxygenase activity"/>
    <property type="evidence" value="ECO:0007669"/>
    <property type="project" value="UniProtKB-KW"/>
</dbReference>
<name>A0A3N9TI48_9VIBR</name>
<dbReference type="InterPro" id="IPR027450">
    <property type="entry name" value="AlkB-like"/>
</dbReference>
<keyword evidence="3" id="KW-1185">Reference proteome</keyword>
<organism evidence="2 3">
    <name type="scientific">Vibrio viridaestus</name>
    <dbReference type="NCBI Taxonomy" id="2487322"/>
    <lineage>
        <taxon>Bacteria</taxon>
        <taxon>Pseudomonadati</taxon>
        <taxon>Pseudomonadota</taxon>
        <taxon>Gammaproteobacteria</taxon>
        <taxon>Vibrionales</taxon>
        <taxon>Vibrionaceae</taxon>
        <taxon>Vibrio</taxon>
    </lineage>
</organism>
<dbReference type="InterPro" id="IPR037151">
    <property type="entry name" value="AlkB-like_sf"/>
</dbReference>
<evidence type="ECO:0000259" key="1">
    <source>
        <dbReference type="PROSITE" id="PS51471"/>
    </source>
</evidence>
<dbReference type="Gene3D" id="2.60.120.590">
    <property type="entry name" value="Alpha-ketoglutarate-dependent dioxygenase AlkB-like"/>
    <property type="match status" value="1"/>
</dbReference>
<sequence length="188" mass="21807">MQRIELLDGYLDYQEEWIEDPLNLLASIKRDLDWQQGQITLFGKQHNIPRLQCWYGEKAYTYSNTTLPAKQFAPLLRPILDRVNSFCDKQFNSVLGNWYQHGKHSMGFHADNEPELGKNPIVAMITLGKSRPLLFRHNNGIDKFSISPCSGSLLIMGGQIQHFWKHGLNKSQRDMDDRITLTFRTILT</sequence>
<proteinExistence type="predicted"/>
<reference evidence="2 3" key="1">
    <citation type="submission" date="2018-11" db="EMBL/GenBank/DDBJ databases">
        <title>Vibrio LJC006 sp. nov., isolated from seawater during the bloom of the enteromorpha.</title>
        <authorList>
            <person name="Liang J."/>
        </authorList>
    </citation>
    <scope>NUCLEOTIDE SEQUENCE [LARGE SCALE GENOMIC DNA]</scope>
    <source>
        <strain evidence="2 3">LJC006</strain>
    </source>
</reference>
<dbReference type="Proteomes" id="UP000281112">
    <property type="component" value="Unassembled WGS sequence"/>
</dbReference>
<dbReference type="Pfam" id="PF13532">
    <property type="entry name" value="2OG-FeII_Oxy_2"/>
    <property type="match status" value="1"/>
</dbReference>